<dbReference type="OrthoDB" id="2047294at2"/>
<evidence type="ECO:0000313" key="3">
    <source>
        <dbReference type="Proteomes" id="UP000005707"/>
    </source>
</evidence>
<dbReference type="EMBL" id="AFNU02000019">
    <property type="protein sequence ID" value="ERJ11007.1"/>
    <property type="molecule type" value="Genomic_DNA"/>
</dbReference>
<feature type="transmembrane region" description="Helical" evidence="1">
    <location>
        <begin position="118"/>
        <end position="136"/>
    </location>
</feature>
<keyword evidence="1" id="KW-0472">Membrane</keyword>
<protein>
    <submittedName>
        <fullName evidence="2">Integral membrane protein</fullName>
    </submittedName>
</protein>
<dbReference type="eggNOG" id="ENOG5032BFQ">
    <property type="taxonomic scope" value="Bacteria"/>
</dbReference>
<dbReference type="InParanoid" id="U2DR13"/>
<dbReference type="STRING" id="1033810.HLPCO_002960"/>
<accession>U2DR13</accession>
<keyword evidence="1" id="KW-1133">Transmembrane helix</keyword>
<sequence length="196" mass="22755">MYTIYKDLPEYYEQFSSIDMKDNKKEFVLLNALSFIAIIPFFFILGAKGLTLKITSLWHLVGILLFFVGYILIIIIHEFIHAYFFKRNSKVRVTFKFHGFAASASVPGVYFQKKHYRIVALAPFVIITSVCLPFLFTLTGGAFLILYFIFAMHFSGCVGDFYVFYKLLKMPKETLIEDYGVGMRFFKPSEKSNKED</sequence>
<feature type="transmembrane region" description="Helical" evidence="1">
    <location>
        <begin position="57"/>
        <end position="80"/>
    </location>
</feature>
<dbReference type="Proteomes" id="UP000005707">
    <property type="component" value="Unassembled WGS sequence"/>
</dbReference>
<reference evidence="2 3" key="2">
    <citation type="journal article" date="2013" name="PLoS ONE">
        <title>INDIGO - INtegrated Data Warehouse of MIcrobial GenOmes with Examples from the Red Sea Extremophiles.</title>
        <authorList>
            <person name="Alam I."/>
            <person name="Antunes A."/>
            <person name="Kamau A.A."/>
            <person name="Ba Alawi W."/>
            <person name="Kalkatawi M."/>
            <person name="Stingl U."/>
            <person name="Bajic V.B."/>
        </authorList>
    </citation>
    <scope>NUCLEOTIDE SEQUENCE [LARGE SCALE GENOMIC DNA]</scope>
    <source>
        <strain evidence="2 3">SSD-17B</strain>
    </source>
</reference>
<feature type="transmembrane region" description="Helical" evidence="1">
    <location>
        <begin position="27"/>
        <end position="45"/>
    </location>
</feature>
<evidence type="ECO:0000313" key="2">
    <source>
        <dbReference type="EMBL" id="ERJ11007.1"/>
    </source>
</evidence>
<gene>
    <name evidence="2" type="ORF">HLPCO_002960</name>
</gene>
<keyword evidence="1" id="KW-0812">Transmembrane</keyword>
<reference evidence="2 3" key="1">
    <citation type="journal article" date="2011" name="J. Bacteriol.">
        <title>Genome sequence of Haloplasma contractile, an unusual contractile bacterium from a deep-sea anoxic brine lake.</title>
        <authorList>
            <person name="Antunes A."/>
            <person name="Alam I."/>
            <person name="El Dorry H."/>
            <person name="Siam R."/>
            <person name="Robertson A."/>
            <person name="Bajic V.B."/>
            <person name="Stingl U."/>
        </authorList>
    </citation>
    <scope>NUCLEOTIDE SEQUENCE [LARGE SCALE GENOMIC DNA]</scope>
    <source>
        <strain evidence="2 3">SSD-17B</strain>
    </source>
</reference>
<feature type="transmembrane region" description="Helical" evidence="1">
    <location>
        <begin position="142"/>
        <end position="165"/>
    </location>
</feature>
<name>U2DR13_9MOLU</name>
<keyword evidence="3" id="KW-1185">Reference proteome</keyword>
<evidence type="ECO:0000256" key="1">
    <source>
        <dbReference type="SAM" id="Phobius"/>
    </source>
</evidence>
<organism evidence="2 3">
    <name type="scientific">Haloplasma contractile SSD-17B</name>
    <dbReference type="NCBI Taxonomy" id="1033810"/>
    <lineage>
        <taxon>Bacteria</taxon>
        <taxon>Bacillati</taxon>
        <taxon>Mycoplasmatota</taxon>
        <taxon>Mollicutes</taxon>
        <taxon>Haloplasmatales</taxon>
        <taxon>Haloplasmataceae</taxon>
        <taxon>Haloplasma</taxon>
    </lineage>
</organism>
<dbReference type="Pfam" id="PF11667">
    <property type="entry name" value="DUF3267"/>
    <property type="match status" value="1"/>
</dbReference>
<dbReference type="RefSeq" id="WP_008825523.1">
    <property type="nucleotide sequence ID" value="NZ_AFNU02000019.1"/>
</dbReference>
<dbReference type="AlphaFoldDB" id="U2DR13"/>
<comment type="caution">
    <text evidence="2">The sequence shown here is derived from an EMBL/GenBank/DDBJ whole genome shotgun (WGS) entry which is preliminary data.</text>
</comment>
<proteinExistence type="predicted"/>
<dbReference type="InterPro" id="IPR021683">
    <property type="entry name" value="DUF3267"/>
</dbReference>